<evidence type="ECO:0000256" key="1">
    <source>
        <dbReference type="SAM" id="Phobius"/>
    </source>
</evidence>
<proteinExistence type="predicted"/>
<sequence>METVSVTFDRIFDVVQMNRNRALSTQFGFEAGPLKKYAVAVPGKPELEVGMTVTVVLKRPGDWQSVLGWVNHRTGEIACWPTAAAGGYFMASFMGMLWAADLWNDHPAWSALIIVVAACFLMNGIDDVRDAERAHRVLMAKRDEWTVKQVPDVASPSAGQPER</sequence>
<keyword evidence="1" id="KW-0812">Transmembrane</keyword>
<keyword evidence="3" id="KW-1185">Reference proteome</keyword>
<protein>
    <recommendedName>
        <fullName evidence="4">Transmembrane protein</fullName>
    </recommendedName>
</protein>
<keyword evidence="1" id="KW-1133">Transmembrane helix</keyword>
<reference evidence="2 3" key="1">
    <citation type="submission" date="2024-04" db="EMBL/GenBank/DDBJ databases">
        <title>Novel species of the genus Ideonella isolated from streams.</title>
        <authorList>
            <person name="Lu H."/>
        </authorList>
    </citation>
    <scope>NUCLEOTIDE SEQUENCE [LARGE SCALE GENOMIC DNA]</scope>
    <source>
        <strain evidence="2 3">DXS29W</strain>
    </source>
</reference>
<keyword evidence="1" id="KW-0472">Membrane</keyword>
<organism evidence="2 3">
    <name type="scientific">Ideonella lacteola</name>
    <dbReference type="NCBI Taxonomy" id="2984193"/>
    <lineage>
        <taxon>Bacteria</taxon>
        <taxon>Pseudomonadati</taxon>
        <taxon>Pseudomonadota</taxon>
        <taxon>Betaproteobacteria</taxon>
        <taxon>Burkholderiales</taxon>
        <taxon>Sphaerotilaceae</taxon>
        <taxon>Ideonella</taxon>
    </lineage>
</organism>
<accession>A0ABU9BSC9</accession>
<dbReference type="EMBL" id="JBBUTG010000012">
    <property type="protein sequence ID" value="MEK8032875.1"/>
    <property type="molecule type" value="Genomic_DNA"/>
</dbReference>
<evidence type="ECO:0008006" key="4">
    <source>
        <dbReference type="Google" id="ProtNLM"/>
    </source>
</evidence>
<gene>
    <name evidence="2" type="ORF">AACH06_18805</name>
</gene>
<evidence type="ECO:0000313" key="2">
    <source>
        <dbReference type="EMBL" id="MEK8032875.1"/>
    </source>
</evidence>
<name>A0ABU9BSC9_9BURK</name>
<dbReference type="Proteomes" id="UP001371218">
    <property type="component" value="Unassembled WGS sequence"/>
</dbReference>
<feature type="transmembrane region" description="Helical" evidence="1">
    <location>
        <begin position="106"/>
        <end position="125"/>
    </location>
</feature>
<feature type="transmembrane region" description="Helical" evidence="1">
    <location>
        <begin position="77"/>
        <end position="100"/>
    </location>
</feature>
<comment type="caution">
    <text evidence="2">The sequence shown here is derived from an EMBL/GenBank/DDBJ whole genome shotgun (WGS) entry which is preliminary data.</text>
</comment>
<dbReference type="RefSeq" id="WP_341427289.1">
    <property type="nucleotide sequence ID" value="NZ_JBBUTG010000012.1"/>
</dbReference>
<evidence type="ECO:0000313" key="3">
    <source>
        <dbReference type="Proteomes" id="UP001371218"/>
    </source>
</evidence>